<evidence type="ECO:0000313" key="8">
    <source>
        <dbReference type="Proteomes" id="UP000426424"/>
    </source>
</evidence>
<dbReference type="Pfam" id="PF13439">
    <property type="entry name" value="Glyco_transf_4"/>
    <property type="match status" value="1"/>
</dbReference>
<dbReference type="KEGG" id="ttp:E6P07_12220"/>
<protein>
    <submittedName>
        <fullName evidence="7">Glycosyltransferase</fullName>
    </submittedName>
</protein>
<reference evidence="7 8" key="1">
    <citation type="submission" date="2019-12" db="EMBL/GenBank/DDBJ databases">
        <title>The complete genome of the thermophilic, anoxygenic phototrophic gammaproteobacterium Thermochromatium tepidum.</title>
        <authorList>
            <person name="Sattley W.M."/>
            <person name="Swingley W.D."/>
            <person name="Burchell B.M."/>
            <person name="Gurbani S.A."/>
            <person name="Kujawa C.M."/>
            <person name="Nuccio D.A."/>
            <person name="Schladweiler J."/>
            <person name="Shaffer K.N."/>
            <person name="Stokes L.M."/>
            <person name="Touchman J.W."/>
            <person name="Blankenship R.E."/>
            <person name="Madigan M.T."/>
        </authorList>
    </citation>
    <scope>NUCLEOTIDE SEQUENCE [LARGE SCALE GENOMIC DNA]</scope>
    <source>
        <strain evidence="7 8">ATCC 43061</strain>
    </source>
</reference>
<keyword evidence="2" id="KW-0328">Glycosyltransferase</keyword>
<dbReference type="SUPFAM" id="SSF53448">
    <property type="entry name" value="Nucleotide-diphospho-sugar transferases"/>
    <property type="match status" value="3"/>
</dbReference>
<name>A0A6I6E401_THETI</name>
<organism evidence="7 8">
    <name type="scientific">Thermochromatium tepidum ATCC 43061</name>
    <dbReference type="NCBI Taxonomy" id="316276"/>
    <lineage>
        <taxon>Bacteria</taxon>
        <taxon>Pseudomonadati</taxon>
        <taxon>Pseudomonadota</taxon>
        <taxon>Gammaproteobacteria</taxon>
        <taxon>Chromatiales</taxon>
        <taxon>Chromatiaceae</taxon>
        <taxon>Thermochromatium</taxon>
    </lineage>
</organism>
<dbReference type="Gene3D" id="3.90.550.10">
    <property type="entry name" value="Spore Coat Polysaccharide Biosynthesis Protein SpsA, Chain A"/>
    <property type="match status" value="3"/>
</dbReference>
<feature type="compositionally biased region" description="Pro residues" evidence="4">
    <location>
        <begin position="1"/>
        <end position="11"/>
    </location>
</feature>
<dbReference type="PANTHER" id="PTHR43179">
    <property type="entry name" value="RHAMNOSYLTRANSFERASE WBBL"/>
    <property type="match status" value="1"/>
</dbReference>
<feature type="compositionally biased region" description="Low complexity" evidence="4">
    <location>
        <begin position="45"/>
        <end position="58"/>
    </location>
</feature>
<feature type="compositionally biased region" description="Low complexity" evidence="4">
    <location>
        <begin position="12"/>
        <end position="25"/>
    </location>
</feature>
<evidence type="ECO:0000259" key="5">
    <source>
        <dbReference type="Pfam" id="PF00535"/>
    </source>
</evidence>
<dbReference type="InterPro" id="IPR001173">
    <property type="entry name" value="Glyco_trans_2-like"/>
</dbReference>
<evidence type="ECO:0000256" key="2">
    <source>
        <dbReference type="ARBA" id="ARBA00022676"/>
    </source>
</evidence>
<dbReference type="EMBL" id="CP039268">
    <property type="protein sequence ID" value="QGU33675.1"/>
    <property type="molecule type" value="Genomic_DNA"/>
</dbReference>
<feature type="domain" description="Glycosyltransferase subfamily 4-like N-terminal" evidence="6">
    <location>
        <begin position="356"/>
        <end position="570"/>
    </location>
</feature>
<dbReference type="OrthoDB" id="5123492at2"/>
<dbReference type="SUPFAM" id="SSF53756">
    <property type="entry name" value="UDP-Glycosyltransferase/glycogen phosphorylase"/>
    <property type="match status" value="2"/>
</dbReference>
<evidence type="ECO:0000256" key="4">
    <source>
        <dbReference type="SAM" id="MobiDB-lite"/>
    </source>
</evidence>
<dbReference type="Pfam" id="PF00535">
    <property type="entry name" value="Glycos_transf_2"/>
    <property type="match status" value="1"/>
</dbReference>
<dbReference type="PANTHER" id="PTHR43179:SF12">
    <property type="entry name" value="GALACTOFURANOSYLTRANSFERASE GLFT2"/>
    <property type="match status" value="1"/>
</dbReference>
<dbReference type="InterPro" id="IPR029044">
    <property type="entry name" value="Nucleotide-diphossugar_trans"/>
</dbReference>
<proteinExistence type="inferred from homology"/>
<evidence type="ECO:0000256" key="1">
    <source>
        <dbReference type="ARBA" id="ARBA00006739"/>
    </source>
</evidence>
<dbReference type="Proteomes" id="UP000426424">
    <property type="component" value="Chromosome"/>
</dbReference>
<gene>
    <name evidence="7" type="ORF">E6P07_12220</name>
</gene>
<evidence type="ECO:0000256" key="3">
    <source>
        <dbReference type="ARBA" id="ARBA00022679"/>
    </source>
</evidence>
<evidence type="ECO:0000313" key="7">
    <source>
        <dbReference type="EMBL" id="QGU33675.1"/>
    </source>
</evidence>
<sequence length="1698" mass="189018">MPPPISLPWPVPVRSRSRAGSAPSRGAERNPRISKHPVSGCTPVLRLRSSPSMDDSLLPPQPSAQGLEILIPVFNGYESVRRCLDSVLAHSPADCAIRILDDASTDLRLLDWLDELESREPRVSVNRADENLGFVGNVNRGLATACGDVILLNSDTVVTAGWVERLLACAASDPRIALVCPLSNNATILSVPRMNGDNPIPDGLTIDRFGALVESVSARRYPRLPVAVGFCMLIRWEAIQRLGLLHRAYHRGYGEECDYSLRAWEAGFEVACCDDVFVYHEGEQSFGTIAGMEWIKRRNESVLLARWPFYHRLIRRFCQLNPLREVQERILTGLAHARGDRAPHILSLLHSYHALGGTELHSRALVEGLAETYRVTVLFPDETDPYLDYGCVADHEWFRVLAYQRALIQGTPRLFGQVASLRNAVVESSFARLLAGGSVALVHVQHLLHWGTLELPLIARRLGAVVVLSLHDYFLFCPVFDMLRPDGTPCDKARAEATDPECLDCLIQHSSAEETPDRLRLYLHARHAKLCEVFAASTAIVSPSRFVLERFRRAYGDALAAKVRVIPHGIPDLGRAPKPSLSPVFRLGVFANLSRRKGAEKLLETIGLLRARRCCLEILHFGGVDPDYLGPLDAAGVRRQGVYRHQDLARLTAEVDLALVPSVYEETFCLTIAELQALGVPVLAFGVGAIPERIQDGVTGFLVMEASARALAERIERLIADPEPLRQVRARLRAHSVKSLASNVLDYAELYAELLDGYAAQPSSDLSEILADLDSAPGSDNLVAMSSALLKAFTPDWGRLQAGYGEPNYRRWLESQGVYRSPCYGREAEERFELLMVIFEFEREPGALAATLDSLLTPSNLRRGLQCLVVSRFDPLPVQRPACQWLRVAHHQSVARLVNRRLAEWRGDWIGLMVAGDRLHPAALGLLRGHITQSPRWRLIYTDEDRIAEDGRRYHPIFKPDFDLDLLRCQDYLGDLCLIARDAVLDCGGLLPQIEVARLDLCLKVADRFGESAIGHIPHVLYHRADSRSVSPPAFEAIAKVLTAHLERRRTRAQVRATSVPWIHWIDHPVLPKARTTLLVLTQGDVQAVTELIDSIRPQLGRLEILVLDFQRKGALPKPSQALIEVGAVRWQRAASGENIAHSLNRAIRSLKTDRVLVVHDGLRARPGSALTILFGLIDRPEVALVGPCILDPEGRILQGYPLLGFWPLGVMGQLHRGQGLGDTADGSLNRHLCVQRCATVSDQAFALWLPAFKQAGGFDATAFPNAWYLLDLGLRLADLGYQTLWTPHATLVAEPGRGRFQGYRRRKLKGSEVAEEVARLYQRWLPRLARDPAYNPNLSLRDPSAQPETEIEQAWDPVLCEVPRLLGFPGDHGGSGHYRVIDPLTSLRTQGLACCALVPSDRPIRPPSVVELERLAPDTLLLHNALHDRHLHALELYRRYTQARLVFSLDDLITKLPPWNPFRDTNYPDLERRLDQALGLCDRLVVSTPLLAEFYGGRHGDIRVVPNRLPRARWQGLIDGQARAKHSGRKPRVGWAGAAQHAADLEWLAPVVAALADEVEWCFLGLCPDALRPYARIVQPMVEFVRYPSALAGLKLDVAIAPLALHDFNRCKSAIKLLEYGALGIPVICTDIEPYREAPVERLPNHPPLWIEALRARLADLESAHREGRALQRWVESGWMLDDALPAWIEALSPSPS</sequence>
<evidence type="ECO:0000259" key="6">
    <source>
        <dbReference type="Pfam" id="PF13439"/>
    </source>
</evidence>
<dbReference type="InterPro" id="IPR028098">
    <property type="entry name" value="Glyco_trans_4-like_N"/>
</dbReference>
<feature type="region of interest" description="Disordered" evidence="4">
    <location>
        <begin position="1"/>
        <end position="61"/>
    </location>
</feature>
<keyword evidence="3 7" id="KW-0808">Transferase</keyword>
<dbReference type="Gene3D" id="3.40.50.2000">
    <property type="entry name" value="Glycogen Phosphorylase B"/>
    <property type="match status" value="3"/>
</dbReference>
<comment type="similarity">
    <text evidence="1">Belongs to the glycosyltransferase 2 family.</text>
</comment>
<keyword evidence="8" id="KW-1185">Reference proteome</keyword>
<feature type="domain" description="Glycosyltransferase 2-like" evidence="5">
    <location>
        <begin position="69"/>
        <end position="239"/>
    </location>
</feature>
<dbReference type="Pfam" id="PF13692">
    <property type="entry name" value="Glyco_trans_1_4"/>
    <property type="match status" value="1"/>
</dbReference>
<dbReference type="GO" id="GO:0016757">
    <property type="term" value="F:glycosyltransferase activity"/>
    <property type="evidence" value="ECO:0007669"/>
    <property type="project" value="UniProtKB-ARBA"/>
</dbReference>
<accession>A0A6I6E401</accession>